<evidence type="ECO:0000256" key="2">
    <source>
        <dbReference type="HAMAP-Rule" id="MF_01448"/>
    </source>
</evidence>
<dbReference type="Pfam" id="PF06949">
    <property type="entry name" value="DUF1292"/>
    <property type="match status" value="1"/>
</dbReference>
<evidence type="ECO:0000256" key="1">
    <source>
        <dbReference type="ARBA" id="ARBA00008439"/>
    </source>
</evidence>
<gene>
    <name evidence="3" type="ORF">H9659_00955</name>
</gene>
<dbReference type="InterPro" id="IPR009711">
    <property type="entry name" value="UPF0473"/>
</dbReference>
<name>A0ABR8PFF3_9BACL</name>
<dbReference type="NCBIfam" id="NF010221">
    <property type="entry name" value="PRK13678.2-4"/>
    <property type="match status" value="1"/>
</dbReference>
<protein>
    <recommendedName>
        <fullName evidence="2">UPF0473 protein H9659_00955</fullName>
    </recommendedName>
</protein>
<dbReference type="NCBIfam" id="NF010217">
    <property type="entry name" value="PRK13678.1-4"/>
    <property type="match status" value="1"/>
</dbReference>
<keyword evidence="4" id="KW-1185">Reference proteome</keyword>
<proteinExistence type="inferred from homology"/>
<dbReference type="Proteomes" id="UP000659496">
    <property type="component" value="Unassembled WGS sequence"/>
</dbReference>
<comment type="similarity">
    <text evidence="1 2">Belongs to the UPF0473 family.</text>
</comment>
<organism evidence="3 4">
    <name type="scientific">Sporosarcina gallistercoris</name>
    <dbReference type="NCBI Taxonomy" id="2762245"/>
    <lineage>
        <taxon>Bacteria</taxon>
        <taxon>Bacillati</taxon>
        <taxon>Bacillota</taxon>
        <taxon>Bacilli</taxon>
        <taxon>Bacillales</taxon>
        <taxon>Caryophanaceae</taxon>
        <taxon>Sporosarcina</taxon>
    </lineage>
</organism>
<dbReference type="EMBL" id="JACSQY010000001">
    <property type="protein sequence ID" value="MBD7906898.1"/>
    <property type="molecule type" value="Genomic_DNA"/>
</dbReference>
<comment type="caution">
    <text evidence="3">The sequence shown here is derived from an EMBL/GenBank/DDBJ whole genome shotgun (WGS) entry which is preliminary data.</text>
</comment>
<evidence type="ECO:0000313" key="3">
    <source>
        <dbReference type="EMBL" id="MBD7906898.1"/>
    </source>
</evidence>
<dbReference type="HAMAP" id="MF_01448">
    <property type="entry name" value="UPF0473"/>
    <property type="match status" value="1"/>
</dbReference>
<sequence>MEHGMETMTIVDEKGQEHVCEVIFTFESEDYGKSYVLYHVLGDEPENDDEEIEIFASSFVPSEDGEDGDLMPVESDEEWEMIEEVFGTFLDEQDEDEE</sequence>
<evidence type="ECO:0000313" key="4">
    <source>
        <dbReference type="Proteomes" id="UP000659496"/>
    </source>
</evidence>
<dbReference type="PANTHER" id="PTHR40066:SF1">
    <property type="entry name" value="UPF0473 PROTEIN CBO2561_CLC_2432"/>
    <property type="match status" value="1"/>
</dbReference>
<dbReference type="PANTHER" id="PTHR40066">
    <property type="entry name" value="UPF0473 PROTEIN CBO2561/CLC_2432"/>
    <property type="match status" value="1"/>
</dbReference>
<accession>A0ABR8PFF3</accession>
<reference evidence="3 4" key="1">
    <citation type="submission" date="2020-08" db="EMBL/GenBank/DDBJ databases">
        <title>A Genomic Blueprint of the Chicken Gut Microbiome.</title>
        <authorList>
            <person name="Gilroy R."/>
            <person name="Ravi A."/>
            <person name="Getino M."/>
            <person name="Pursley I."/>
            <person name="Horton D.L."/>
            <person name="Alikhan N.-F."/>
            <person name="Baker D."/>
            <person name="Gharbi K."/>
            <person name="Hall N."/>
            <person name="Watson M."/>
            <person name="Adriaenssens E.M."/>
            <person name="Foster-Nyarko E."/>
            <person name="Jarju S."/>
            <person name="Secka A."/>
            <person name="Antonio M."/>
            <person name="Oren A."/>
            <person name="Chaudhuri R."/>
            <person name="La Ragione R.M."/>
            <person name="Hildebrand F."/>
            <person name="Pallen M.J."/>
        </authorList>
    </citation>
    <scope>NUCLEOTIDE SEQUENCE [LARGE SCALE GENOMIC DNA]</scope>
    <source>
        <strain evidence="3 4">Sa3CUA8</strain>
    </source>
</reference>
<dbReference type="RefSeq" id="WP_191688052.1">
    <property type="nucleotide sequence ID" value="NZ_JACSQY010000001.1"/>
</dbReference>